<gene>
    <name evidence="2" type="ORF">ACFPIH_25505</name>
</gene>
<keyword evidence="3" id="KW-1185">Reference proteome</keyword>
<evidence type="ECO:0000256" key="1">
    <source>
        <dbReference type="SAM" id="MobiDB-lite"/>
    </source>
</evidence>
<dbReference type="Proteomes" id="UP001595839">
    <property type="component" value="Unassembled WGS sequence"/>
</dbReference>
<dbReference type="EMBL" id="JBHSFK010000017">
    <property type="protein sequence ID" value="MFC4502829.1"/>
    <property type="molecule type" value="Genomic_DNA"/>
</dbReference>
<feature type="region of interest" description="Disordered" evidence="1">
    <location>
        <begin position="181"/>
        <end position="202"/>
    </location>
</feature>
<reference evidence="3" key="1">
    <citation type="journal article" date="2019" name="Int. J. Syst. Evol. Microbiol.">
        <title>The Global Catalogue of Microorganisms (GCM) 10K type strain sequencing project: providing services to taxonomists for standard genome sequencing and annotation.</title>
        <authorList>
            <consortium name="The Broad Institute Genomics Platform"/>
            <consortium name="The Broad Institute Genome Sequencing Center for Infectious Disease"/>
            <person name="Wu L."/>
            <person name="Ma J."/>
        </authorList>
    </citation>
    <scope>NUCLEOTIDE SEQUENCE [LARGE SCALE GENOMIC DNA]</scope>
    <source>
        <strain evidence="3">CGMCC 4.7177</strain>
    </source>
</reference>
<feature type="region of interest" description="Disordered" evidence="1">
    <location>
        <begin position="477"/>
        <end position="502"/>
    </location>
</feature>
<protein>
    <submittedName>
        <fullName evidence="2">Uncharacterized protein</fullName>
    </submittedName>
</protein>
<evidence type="ECO:0000313" key="3">
    <source>
        <dbReference type="Proteomes" id="UP001595839"/>
    </source>
</evidence>
<feature type="compositionally biased region" description="Gly residues" evidence="1">
    <location>
        <begin position="182"/>
        <end position="202"/>
    </location>
</feature>
<name>A0ABV9ASC1_9ACTN</name>
<organism evidence="2 3">
    <name type="scientific">Streptomyces vulcanius</name>
    <dbReference type="NCBI Taxonomy" id="1441876"/>
    <lineage>
        <taxon>Bacteria</taxon>
        <taxon>Bacillati</taxon>
        <taxon>Actinomycetota</taxon>
        <taxon>Actinomycetes</taxon>
        <taxon>Kitasatosporales</taxon>
        <taxon>Streptomycetaceae</taxon>
        <taxon>Streptomyces</taxon>
    </lineage>
</organism>
<sequence>MLPSTAHGDSRLSFWRRVREYAVPPSMIETATARRLVGDWAAACAAAGFDVDLQLRSVARVHGRELAARVRADLRGLAPDLLRWHLPRVAPDGLLRPGLTLTLARYDGEFGERPVRLVVRTAPAWADAGQRISLALWDGFRSEDGTARHHPHPSPNRRFRLDLHRHLWDARRAGELRVRGGVAEGSGGGGAGPGGVGSGGAGPGGACPSGVGPSGACPSGPYPSGACPGCASGDVGAGFLERRCAVDRWADEAGILLDAEGRSGQGGTVLVRLGGRRRLALELGADGEPGGRITAAPTGGAVSSLPVLPDAATWVPPDLDLIRTGAVEADRLHPLVASALVPGYSPPTGSTRPSDTAGQARYVECRGARHRIALVDGVLAPLDHAPEEIRREELLVALTGTPLPCLQAIDRAHRRPDCLDGVRERLSHGDLAGALTVVEGLLGPEALLRDGALRDALEAASRRRITYGLFRAGLAGPGPVQRPAEFRRPDHVRSHPRHGQPR</sequence>
<proteinExistence type="predicted"/>
<comment type="caution">
    <text evidence="2">The sequence shown here is derived from an EMBL/GenBank/DDBJ whole genome shotgun (WGS) entry which is preliminary data.</text>
</comment>
<feature type="compositionally biased region" description="Basic and acidic residues" evidence="1">
    <location>
        <begin position="484"/>
        <end position="493"/>
    </location>
</feature>
<dbReference type="RefSeq" id="WP_381167164.1">
    <property type="nucleotide sequence ID" value="NZ_JBHSFK010000017.1"/>
</dbReference>
<accession>A0ABV9ASC1</accession>
<evidence type="ECO:0000313" key="2">
    <source>
        <dbReference type="EMBL" id="MFC4502829.1"/>
    </source>
</evidence>